<evidence type="ECO:0000313" key="2">
    <source>
        <dbReference type="EMBL" id="PHH64712.1"/>
    </source>
</evidence>
<accession>A0A2C5YBT2</accession>
<protein>
    <submittedName>
        <fullName evidence="2">Uncharacterized protein</fullName>
    </submittedName>
</protein>
<proteinExistence type="predicted"/>
<sequence>MLRIRRGFGAGADPVGREMGFVSRSLPLFPFRPPIAQSIAAHGSEGGRVHLAEPAAGEAGRERAAHNGDADSDSDAARCSEARIRCHAAAPDSDDDGDGPEREAAGAFGVDVESD</sequence>
<gene>
    <name evidence="2" type="ORF">CDD80_1108</name>
</gene>
<reference evidence="2 3" key="1">
    <citation type="submission" date="2017-06" db="EMBL/GenBank/DDBJ databases">
        <title>Ant-infecting Ophiocordyceps genomes reveal a high diversity of potential behavioral manipulation genes and a possible major role for enterotoxins.</title>
        <authorList>
            <person name="De Bekker C."/>
            <person name="Evans H.C."/>
            <person name="Brachmann A."/>
            <person name="Hughes D.P."/>
        </authorList>
    </citation>
    <scope>NUCLEOTIDE SEQUENCE [LARGE SCALE GENOMIC DNA]</scope>
    <source>
        <strain evidence="2 3">Map16</strain>
    </source>
</reference>
<dbReference type="Proteomes" id="UP000226431">
    <property type="component" value="Unassembled WGS sequence"/>
</dbReference>
<evidence type="ECO:0000313" key="3">
    <source>
        <dbReference type="Proteomes" id="UP000226431"/>
    </source>
</evidence>
<evidence type="ECO:0000256" key="1">
    <source>
        <dbReference type="SAM" id="MobiDB-lite"/>
    </source>
</evidence>
<dbReference type="EMBL" id="NJES01001409">
    <property type="protein sequence ID" value="PHH64712.1"/>
    <property type="molecule type" value="Genomic_DNA"/>
</dbReference>
<feature type="region of interest" description="Disordered" evidence="1">
    <location>
        <begin position="43"/>
        <end position="115"/>
    </location>
</feature>
<name>A0A2C5YBT2_9HYPO</name>
<organism evidence="2 3">
    <name type="scientific">Ophiocordyceps camponoti-rufipedis</name>
    <dbReference type="NCBI Taxonomy" id="2004952"/>
    <lineage>
        <taxon>Eukaryota</taxon>
        <taxon>Fungi</taxon>
        <taxon>Dikarya</taxon>
        <taxon>Ascomycota</taxon>
        <taxon>Pezizomycotina</taxon>
        <taxon>Sordariomycetes</taxon>
        <taxon>Hypocreomycetidae</taxon>
        <taxon>Hypocreales</taxon>
        <taxon>Ophiocordycipitaceae</taxon>
        <taxon>Ophiocordyceps</taxon>
    </lineage>
</organism>
<dbReference type="AlphaFoldDB" id="A0A2C5YBT2"/>
<keyword evidence="3" id="KW-1185">Reference proteome</keyword>
<comment type="caution">
    <text evidence="2">The sequence shown here is derived from an EMBL/GenBank/DDBJ whole genome shotgun (WGS) entry which is preliminary data.</text>
</comment>
<feature type="compositionally biased region" description="Basic and acidic residues" evidence="1">
    <location>
        <begin position="59"/>
        <end position="84"/>
    </location>
</feature>